<dbReference type="EMBL" id="ANIZ01004398">
    <property type="protein sequence ID" value="ETI30125.1"/>
    <property type="molecule type" value="Genomic_DNA"/>
</dbReference>
<evidence type="ECO:0000313" key="1">
    <source>
        <dbReference type="EMBL" id="ETI30125.1"/>
    </source>
</evidence>
<keyword evidence="2" id="KW-1185">Reference proteome</keyword>
<dbReference type="AlphaFoldDB" id="V9DT98"/>
<protein>
    <submittedName>
        <fullName evidence="1">Uncharacterized protein</fullName>
    </submittedName>
</protein>
<organism evidence="1 2">
    <name type="scientific">Phytophthora nicotianae P1569</name>
    <dbReference type="NCBI Taxonomy" id="1317065"/>
    <lineage>
        <taxon>Eukaryota</taxon>
        <taxon>Sar</taxon>
        <taxon>Stramenopiles</taxon>
        <taxon>Oomycota</taxon>
        <taxon>Peronosporomycetes</taxon>
        <taxon>Peronosporales</taxon>
        <taxon>Peronosporaceae</taxon>
        <taxon>Phytophthora</taxon>
    </lineage>
</organism>
<accession>V9DT98</accession>
<proteinExistence type="predicted"/>
<gene>
    <name evidence="1" type="ORF">F443_22752</name>
</gene>
<sequence>MFNTLKSSNTNASTRKAEKLLELTSSDFRKENRFATINIDMKLRLKSARGSRLNMNAMQRVPAP</sequence>
<evidence type="ECO:0000313" key="2">
    <source>
        <dbReference type="Proteomes" id="UP000018721"/>
    </source>
</evidence>
<name>V9DT98_PHYNI</name>
<reference evidence="1 2" key="1">
    <citation type="submission" date="2013-11" db="EMBL/GenBank/DDBJ databases">
        <title>The Genome Sequence of Phytophthora parasitica P1569.</title>
        <authorList>
            <consortium name="The Broad Institute Genomics Platform"/>
            <person name="Russ C."/>
            <person name="Tyler B."/>
            <person name="Panabieres F."/>
            <person name="Shan W."/>
            <person name="Tripathy S."/>
            <person name="Grunwald N."/>
            <person name="Machado M."/>
            <person name="Johnson C.S."/>
            <person name="Arredondo F."/>
            <person name="Hong C."/>
            <person name="Coffey M."/>
            <person name="Young S.K."/>
            <person name="Zeng Q."/>
            <person name="Gargeya S."/>
            <person name="Fitzgerald M."/>
            <person name="Abouelleil A."/>
            <person name="Alvarado L."/>
            <person name="Chapman S.B."/>
            <person name="Gainer-Dewar J."/>
            <person name="Goldberg J."/>
            <person name="Griggs A."/>
            <person name="Gujja S."/>
            <person name="Hansen M."/>
            <person name="Howarth C."/>
            <person name="Imamovic A."/>
            <person name="Ireland A."/>
            <person name="Larimer J."/>
            <person name="McCowan C."/>
            <person name="Murphy C."/>
            <person name="Pearson M."/>
            <person name="Poon T.W."/>
            <person name="Priest M."/>
            <person name="Roberts A."/>
            <person name="Saif S."/>
            <person name="Shea T."/>
            <person name="Sykes S."/>
            <person name="Wortman J."/>
            <person name="Nusbaum C."/>
            <person name="Birren B."/>
        </authorList>
    </citation>
    <scope>NUCLEOTIDE SEQUENCE [LARGE SCALE GENOMIC DNA]</scope>
    <source>
        <strain evidence="1 2">P1569</strain>
    </source>
</reference>
<comment type="caution">
    <text evidence="1">The sequence shown here is derived from an EMBL/GenBank/DDBJ whole genome shotgun (WGS) entry which is preliminary data.</text>
</comment>
<dbReference type="Proteomes" id="UP000018721">
    <property type="component" value="Unassembled WGS sequence"/>
</dbReference>
<dbReference type="HOGENOM" id="CLU_2872534_0_0_1"/>